<dbReference type="Gene3D" id="3.30.870.10">
    <property type="entry name" value="Endonuclease Chain A"/>
    <property type="match status" value="4"/>
</dbReference>
<evidence type="ECO:0000256" key="3">
    <source>
        <dbReference type="ARBA" id="ARBA00013170"/>
    </source>
</evidence>
<evidence type="ECO:0000256" key="8">
    <source>
        <dbReference type="ARBA" id="ARBA00023209"/>
    </source>
</evidence>
<accession>A0A2A9MNW6</accession>
<dbReference type="AlphaFoldDB" id="A0A2A9MNW6"/>
<evidence type="ECO:0000256" key="9">
    <source>
        <dbReference type="ARBA" id="ARBA00023264"/>
    </source>
</evidence>
<evidence type="ECO:0000259" key="12">
    <source>
        <dbReference type="PROSITE" id="PS50035"/>
    </source>
</evidence>
<keyword evidence="8" id="KW-0594">Phospholipid biosynthesis</keyword>
<comment type="catalytic activity">
    <reaction evidence="10">
        <text>a CDP-1,2-diacyl-sn-glycerol + sn-glycerol 3-phosphate = a 1,2-diacyl-sn-glycero-3-phospho-(1'-sn-glycero-3'-phosphate) + CMP + H(+)</text>
        <dbReference type="Rhea" id="RHEA:12593"/>
        <dbReference type="ChEBI" id="CHEBI:15378"/>
        <dbReference type="ChEBI" id="CHEBI:57597"/>
        <dbReference type="ChEBI" id="CHEBI:58332"/>
        <dbReference type="ChEBI" id="CHEBI:60110"/>
        <dbReference type="ChEBI" id="CHEBI:60377"/>
        <dbReference type="EC" id="2.7.8.5"/>
    </reaction>
</comment>
<evidence type="ECO:0000256" key="2">
    <source>
        <dbReference type="ARBA" id="ARBA00010682"/>
    </source>
</evidence>
<dbReference type="GO" id="GO:0008444">
    <property type="term" value="F:CDP-diacylglycerol-glycerol-3-phosphate 3-phosphatidyltransferase activity"/>
    <property type="evidence" value="ECO:0007669"/>
    <property type="project" value="UniProtKB-EC"/>
</dbReference>
<evidence type="ECO:0000256" key="5">
    <source>
        <dbReference type="ARBA" id="ARBA00022679"/>
    </source>
</evidence>
<dbReference type="RefSeq" id="XP_029222310.1">
    <property type="nucleotide sequence ID" value="XM_029359397.1"/>
</dbReference>
<keyword evidence="7" id="KW-0443">Lipid metabolism</keyword>
<dbReference type="InterPro" id="IPR016270">
    <property type="entry name" value="PGS1"/>
</dbReference>
<dbReference type="SUPFAM" id="SSF56024">
    <property type="entry name" value="Phospholipase D/nuclease"/>
    <property type="match status" value="1"/>
</dbReference>
<dbReference type="InterPro" id="IPR001736">
    <property type="entry name" value="PLipase_D/transphosphatidylase"/>
</dbReference>
<feature type="region of interest" description="Disordered" evidence="11">
    <location>
        <begin position="831"/>
        <end position="880"/>
    </location>
</feature>
<protein>
    <recommendedName>
        <fullName evidence="3">CDP-diacylglycerol--glycerol-3-phosphate 1-phosphatidyltransferase</fullName>
        <ecNumber evidence="3">2.7.8.5</ecNumber>
    </recommendedName>
</protein>
<dbReference type="Proteomes" id="UP000224006">
    <property type="component" value="Chromosome I"/>
</dbReference>
<comment type="pathway">
    <text evidence="1">Phospholipid metabolism; phosphatidylglycerol biosynthesis; phosphatidylglycerol from CDP-diacylglycerol: step 1/2.</text>
</comment>
<feature type="region of interest" description="Disordered" evidence="11">
    <location>
        <begin position="457"/>
        <end position="507"/>
    </location>
</feature>
<feature type="compositionally biased region" description="Polar residues" evidence="11">
    <location>
        <begin position="623"/>
        <end position="643"/>
    </location>
</feature>
<organism evidence="13 14">
    <name type="scientific">Besnoitia besnoiti</name>
    <name type="common">Apicomplexan protozoan</name>
    <dbReference type="NCBI Taxonomy" id="94643"/>
    <lineage>
        <taxon>Eukaryota</taxon>
        <taxon>Sar</taxon>
        <taxon>Alveolata</taxon>
        <taxon>Apicomplexa</taxon>
        <taxon>Conoidasida</taxon>
        <taxon>Coccidia</taxon>
        <taxon>Eucoccidiorida</taxon>
        <taxon>Eimeriorina</taxon>
        <taxon>Sarcocystidae</taxon>
        <taxon>Besnoitia</taxon>
    </lineage>
</organism>
<dbReference type="EMBL" id="NWUJ01000001">
    <property type="protein sequence ID" value="PFH38301.1"/>
    <property type="molecule type" value="Genomic_DNA"/>
</dbReference>
<comment type="caution">
    <text evidence="13">The sequence shown here is derived from an EMBL/GenBank/DDBJ whole genome shotgun (WGS) entry which is preliminary data.</text>
</comment>
<evidence type="ECO:0000313" key="13">
    <source>
        <dbReference type="EMBL" id="PFH38301.1"/>
    </source>
</evidence>
<evidence type="ECO:0000256" key="11">
    <source>
        <dbReference type="SAM" id="MobiDB-lite"/>
    </source>
</evidence>
<comment type="similarity">
    <text evidence="2">Belongs to the CDP-alcohol phosphatidyltransferase class-II family.</text>
</comment>
<keyword evidence="9" id="KW-1208">Phospholipid metabolism</keyword>
<feature type="region of interest" description="Disordered" evidence="11">
    <location>
        <begin position="619"/>
        <end position="644"/>
    </location>
</feature>
<name>A0A2A9MNW6_BESBE</name>
<sequence length="1018" mass="109098">MRLRFEVPPRCVRFLRTPSHFFQVSSFLISRAQRRVVLAALYIGTGPRERFLVDLLSRRIREVASAEQRPPEKCPSNPFLWQEDAAGTRKRCEATLQEDLTNETARDIGGATLCRQAGAEAREAAADGGEEGAEKETAESACGRARSGVSSWHNRTGGGERGRRLQVDILIDHLRGTRKDGKSGDSSASILAPLLAVGEALESAVDAPQPNAFPASSRRFSRHTHSDDADASGAMTFHAAAAFTEGSAAGPSSHLAGASSLPSVGESAAASVRVSFLRNPLVSSTFLGRWLPPRLNEVVGVQHMKALVVDDAVLFTGANFSGEYLVNRADRYVVVNAAAVADAVHAIVQATQKGSFSLRRKRETQGSGTGGDPETRRGATAGSPDGEEPPAASRSAAGHEGEEYEVVWDAGFTETHNPVSDPETFSRDFQRVLRAACAGIRSDSAAAPPALPNFSPAPLASEAAPPTASACAVSGRQVPPRPGREPQARGLSREGERALEAGDSRLPQACDSVERAQGGQWTPLVPREELPEAVRGSGGETDVCTLELALQAGFTHPPVEDLARVLDEIVMEAGGNGASQTRSPTRQPARGESHAGAPIGCEEESFLSAGAESVVKADADASNGHTGDTESLYTTSSRGSSPSMVLASPYLNLPTRLLRSISALCRQRVNAADGQPESREAARDASKVLPSAFDQMLKTRKLIVITAAPQANSFFKSRGVSRYIPEAYAYLAYQVARALKRAAAAPTDTAFLAAKREPLRSATRGSGAEDAETQSACLKLGTREFTDASREGLSDARRPGSDSVVFEYCRPGWTFHTKGMWLLANADDRGNGKDSGCRPADEGAQAGLDVTSRHRRSSAQRRPEERSSLQADGDTAHQRTAFHGSEGVCIEVQKEERRMACTEDAKKSGAHRPCWEVSIDPLRPADSQAAGSKAKELPASLPYVTVFGSSNFSERAERRDLELSCVLRTTDRTLQLQMKGEIEDALRHSKPVEAESLKTRYGWVTFFAVQWRAIRSLL</sequence>
<dbReference type="GO" id="GO:0032049">
    <property type="term" value="P:cardiolipin biosynthetic process"/>
    <property type="evidence" value="ECO:0007669"/>
    <property type="project" value="InterPro"/>
</dbReference>
<dbReference type="PROSITE" id="PS50035">
    <property type="entry name" value="PLD"/>
    <property type="match status" value="1"/>
</dbReference>
<dbReference type="PANTHER" id="PTHR12586:SF1">
    <property type="entry name" value="CDP-DIACYLGLYCEROL--GLYCEROL-3-PHOSPHATE 3-PHOSPHATIDYLTRANSFERASE, MITOCHONDRIAL"/>
    <property type="match status" value="1"/>
</dbReference>
<reference evidence="13 14" key="1">
    <citation type="submission" date="2017-09" db="EMBL/GenBank/DDBJ databases">
        <title>Genome sequencing of Besnoitia besnoiti strain Bb-Ger1.</title>
        <authorList>
            <person name="Schares G."/>
            <person name="Venepally P."/>
            <person name="Lorenzi H.A."/>
        </authorList>
    </citation>
    <scope>NUCLEOTIDE SEQUENCE [LARGE SCALE GENOMIC DNA]</scope>
    <source>
        <strain evidence="13 14">Bb-Ger1</strain>
    </source>
</reference>
<feature type="region of interest" description="Disordered" evidence="11">
    <location>
        <begin position="574"/>
        <end position="597"/>
    </location>
</feature>
<dbReference type="PANTHER" id="PTHR12586">
    <property type="entry name" value="CDP-DIACYLGLYCEROL--SERINE O-PHOSPHATIDYLTRANSFERASE"/>
    <property type="match status" value="1"/>
</dbReference>
<dbReference type="EC" id="2.7.8.5" evidence="3"/>
<evidence type="ECO:0000256" key="4">
    <source>
        <dbReference type="ARBA" id="ARBA00022516"/>
    </source>
</evidence>
<keyword evidence="5" id="KW-0808">Transferase</keyword>
<feature type="region of interest" description="Disordered" evidence="11">
    <location>
        <begin position="208"/>
        <end position="229"/>
    </location>
</feature>
<feature type="compositionally biased region" description="Low complexity" evidence="11">
    <location>
        <begin position="457"/>
        <end position="474"/>
    </location>
</feature>
<gene>
    <name evidence="13" type="ORF">BESB_006420</name>
</gene>
<feature type="compositionally biased region" description="Basic and acidic residues" evidence="11">
    <location>
        <begin position="482"/>
        <end position="503"/>
    </location>
</feature>
<evidence type="ECO:0000256" key="6">
    <source>
        <dbReference type="ARBA" id="ARBA00022737"/>
    </source>
</evidence>
<dbReference type="STRING" id="94643.A0A2A9MNW6"/>
<dbReference type="UniPathway" id="UPA00084">
    <property type="reaction ID" value="UER00503"/>
</dbReference>
<feature type="region of interest" description="Disordered" evidence="11">
    <location>
        <begin position="124"/>
        <end position="160"/>
    </location>
</feature>
<dbReference type="SMART" id="SM00155">
    <property type="entry name" value="PLDc"/>
    <property type="match status" value="1"/>
</dbReference>
<keyword evidence="4" id="KW-0444">Lipid biosynthesis</keyword>
<feature type="compositionally biased region" description="Basic and acidic residues" evidence="11">
    <location>
        <begin position="831"/>
        <end position="841"/>
    </location>
</feature>
<dbReference type="VEuPathDB" id="ToxoDB:BESB_006420"/>
<evidence type="ECO:0000256" key="1">
    <source>
        <dbReference type="ARBA" id="ARBA00005042"/>
    </source>
</evidence>
<feature type="region of interest" description="Disordered" evidence="11">
    <location>
        <begin position="355"/>
        <end position="402"/>
    </location>
</feature>
<evidence type="ECO:0000256" key="10">
    <source>
        <dbReference type="ARBA" id="ARBA00048586"/>
    </source>
</evidence>
<evidence type="ECO:0000256" key="7">
    <source>
        <dbReference type="ARBA" id="ARBA00023098"/>
    </source>
</evidence>
<feature type="domain" description="PLD phosphodiesterase" evidence="12">
    <location>
        <begin position="298"/>
        <end position="324"/>
    </location>
</feature>
<keyword evidence="6" id="KW-0677">Repeat</keyword>
<proteinExistence type="inferred from homology"/>
<evidence type="ECO:0000313" key="14">
    <source>
        <dbReference type="Proteomes" id="UP000224006"/>
    </source>
</evidence>
<dbReference type="GO" id="GO:0005739">
    <property type="term" value="C:mitochondrion"/>
    <property type="evidence" value="ECO:0007669"/>
    <property type="project" value="TreeGrafter"/>
</dbReference>
<keyword evidence="14" id="KW-1185">Reference proteome</keyword>
<dbReference type="GeneID" id="40305705"/>
<dbReference type="KEGG" id="bbes:BESB_006420"/>
<dbReference type="OrthoDB" id="10250191at2759"/>